<dbReference type="OrthoDB" id="5295340at2"/>
<dbReference type="CDD" id="cd08260">
    <property type="entry name" value="Zn_ADH6"/>
    <property type="match status" value="1"/>
</dbReference>
<dbReference type="EMBL" id="FOYO01000001">
    <property type="protein sequence ID" value="SFR48038.1"/>
    <property type="molecule type" value="Genomic_DNA"/>
</dbReference>
<protein>
    <submittedName>
        <fullName evidence="3">Alcohol dehydrogenase</fullName>
    </submittedName>
</protein>
<dbReference type="SMART" id="SM00829">
    <property type="entry name" value="PKS_ER"/>
    <property type="match status" value="1"/>
</dbReference>
<dbReference type="InterPro" id="IPR013154">
    <property type="entry name" value="ADH-like_N"/>
</dbReference>
<feature type="domain" description="Enoyl reductase (ER)" evidence="2">
    <location>
        <begin position="10"/>
        <end position="340"/>
    </location>
</feature>
<dbReference type="AlphaFoldDB" id="A0A1I6H0U1"/>
<gene>
    <name evidence="3" type="ORF">SAMN04488002_2277</name>
</gene>
<evidence type="ECO:0000313" key="3">
    <source>
        <dbReference type="EMBL" id="SFR48038.1"/>
    </source>
</evidence>
<accession>A0A1I6H0U1</accession>
<sequence length="345" mass="35921">MRAAVLREYNAPLSLEDVAEPECPQDGVVLKVMACGVCRSDWHGWTGEHPRVKPGQIGGHEYCGEVVEAGPLAAHKVGDKLIAPFILACGTCPSCQEGNQNTCPNQRLPGFIEPGAFAEYVAVPFDHNLAHLPENLSPTVAAGLGCRVTTAWHALTGRAALQPGEWLAVHGTGGIGLSTLLLGIAMGARVVVVDIVEEKLSHAKGLGAEAAVNAMKGDVAAQIKEITGGGAHVSVEALGLPVTTNASIECLRPLGRHVQVGMPVGHTATMEINMSAVYQGNLALFGTRGMPSWKYPSLLALITSGRIDMSPLIAREIGLSGVSDELAAFNGPTPPGVAVITDFLS</sequence>
<organism evidence="3 4">
    <name type="scientific">Litoreibacter janthinus</name>
    <dbReference type="NCBI Taxonomy" id="670154"/>
    <lineage>
        <taxon>Bacteria</taxon>
        <taxon>Pseudomonadati</taxon>
        <taxon>Pseudomonadota</taxon>
        <taxon>Alphaproteobacteria</taxon>
        <taxon>Rhodobacterales</taxon>
        <taxon>Roseobacteraceae</taxon>
        <taxon>Litoreibacter</taxon>
    </lineage>
</organism>
<dbReference type="PANTHER" id="PTHR43401:SF5">
    <property type="entry name" value="ALCOHOL DEHYDROGENASE-RELATED"/>
    <property type="match status" value="1"/>
</dbReference>
<dbReference type="GO" id="GO:0016491">
    <property type="term" value="F:oxidoreductase activity"/>
    <property type="evidence" value="ECO:0007669"/>
    <property type="project" value="UniProtKB-KW"/>
</dbReference>
<evidence type="ECO:0000256" key="1">
    <source>
        <dbReference type="ARBA" id="ARBA00023002"/>
    </source>
</evidence>
<dbReference type="RefSeq" id="WP_090216793.1">
    <property type="nucleotide sequence ID" value="NZ_FOYO01000001.1"/>
</dbReference>
<reference evidence="4" key="1">
    <citation type="submission" date="2016-10" db="EMBL/GenBank/DDBJ databases">
        <authorList>
            <person name="Varghese N."/>
            <person name="Submissions S."/>
        </authorList>
    </citation>
    <scope>NUCLEOTIDE SEQUENCE [LARGE SCALE GENOMIC DNA]</scope>
    <source>
        <strain evidence="4">DSM 26921</strain>
    </source>
</reference>
<evidence type="ECO:0000313" key="4">
    <source>
        <dbReference type="Proteomes" id="UP000199658"/>
    </source>
</evidence>
<dbReference type="Proteomes" id="UP000199658">
    <property type="component" value="Unassembled WGS sequence"/>
</dbReference>
<dbReference type="InterPro" id="IPR050129">
    <property type="entry name" value="Zn_alcohol_dh"/>
</dbReference>
<keyword evidence="1" id="KW-0560">Oxidoreductase</keyword>
<dbReference type="InterPro" id="IPR013149">
    <property type="entry name" value="ADH-like_C"/>
</dbReference>
<evidence type="ECO:0000259" key="2">
    <source>
        <dbReference type="SMART" id="SM00829"/>
    </source>
</evidence>
<dbReference type="InterPro" id="IPR011032">
    <property type="entry name" value="GroES-like_sf"/>
</dbReference>
<dbReference type="SUPFAM" id="SSF50129">
    <property type="entry name" value="GroES-like"/>
    <property type="match status" value="1"/>
</dbReference>
<proteinExistence type="predicted"/>
<dbReference type="Pfam" id="PF00107">
    <property type="entry name" value="ADH_zinc_N"/>
    <property type="match status" value="1"/>
</dbReference>
<dbReference type="Gene3D" id="3.90.180.10">
    <property type="entry name" value="Medium-chain alcohol dehydrogenases, catalytic domain"/>
    <property type="match status" value="1"/>
</dbReference>
<name>A0A1I6H0U1_9RHOB</name>
<dbReference type="InterPro" id="IPR036291">
    <property type="entry name" value="NAD(P)-bd_dom_sf"/>
</dbReference>
<dbReference type="InterPro" id="IPR020843">
    <property type="entry name" value="ER"/>
</dbReference>
<dbReference type="Pfam" id="PF08240">
    <property type="entry name" value="ADH_N"/>
    <property type="match status" value="1"/>
</dbReference>
<dbReference type="STRING" id="670154.SAMN04488002_2277"/>
<dbReference type="SUPFAM" id="SSF51735">
    <property type="entry name" value="NAD(P)-binding Rossmann-fold domains"/>
    <property type="match status" value="1"/>
</dbReference>
<dbReference type="PANTHER" id="PTHR43401">
    <property type="entry name" value="L-THREONINE 3-DEHYDROGENASE"/>
    <property type="match status" value="1"/>
</dbReference>
<keyword evidence="4" id="KW-1185">Reference proteome</keyword>